<dbReference type="OrthoDB" id="7544578at2759"/>
<proteinExistence type="predicted"/>
<dbReference type="InterPro" id="IPR036047">
    <property type="entry name" value="F-box-like_dom_sf"/>
</dbReference>
<dbReference type="InterPro" id="IPR001810">
    <property type="entry name" value="F-box_dom"/>
</dbReference>
<gene>
    <name evidence="2" type="ORF">Anas_07549</name>
</gene>
<protein>
    <submittedName>
        <fullName evidence="2">F-box only protein 21</fullName>
    </submittedName>
</protein>
<dbReference type="Proteomes" id="UP000326759">
    <property type="component" value="Unassembled WGS sequence"/>
</dbReference>
<evidence type="ECO:0000259" key="1">
    <source>
        <dbReference type="PROSITE" id="PS50181"/>
    </source>
</evidence>
<keyword evidence="3" id="KW-1185">Reference proteome</keyword>
<evidence type="ECO:0000313" key="2">
    <source>
        <dbReference type="EMBL" id="KAB7501895.1"/>
    </source>
</evidence>
<organism evidence="2 3">
    <name type="scientific">Armadillidium nasatum</name>
    <dbReference type="NCBI Taxonomy" id="96803"/>
    <lineage>
        <taxon>Eukaryota</taxon>
        <taxon>Metazoa</taxon>
        <taxon>Ecdysozoa</taxon>
        <taxon>Arthropoda</taxon>
        <taxon>Crustacea</taxon>
        <taxon>Multicrustacea</taxon>
        <taxon>Malacostraca</taxon>
        <taxon>Eumalacostraca</taxon>
        <taxon>Peracarida</taxon>
        <taxon>Isopoda</taxon>
        <taxon>Oniscidea</taxon>
        <taxon>Crinocheta</taxon>
        <taxon>Armadillidiidae</taxon>
        <taxon>Armadillidium</taxon>
    </lineage>
</organism>
<dbReference type="PROSITE" id="PS50181">
    <property type="entry name" value="FBOX"/>
    <property type="match status" value="1"/>
</dbReference>
<dbReference type="AlphaFoldDB" id="A0A5N5T9Y3"/>
<dbReference type="Pfam" id="PF12937">
    <property type="entry name" value="F-box-like"/>
    <property type="match status" value="1"/>
</dbReference>
<comment type="caution">
    <text evidence="2">The sequence shown here is derived from an EMBL/GenBank/DDBJ whole genome shotgun (WGS) entry which is preliminary data.</text>
</comment>
<dbReference type="Gene3D" id="1.20.1280.50">
    <property type="match status" value="1"/>
</dbReference>
<feature type="domain" description="F-box" evidence="1">
    <location>
        <begin position="1"/>
        <end position="50"/>
    </location>
</feature>
<dbReference type="SUPFAM" id="SSF81383">
    <property type="entry name" value="F-box domain"/>
    <property type="match status" value="1"/>
</dbReference>
<dbReference type="EMBL" id="SEYY01009122">
    <property type="protein sequence ID" value="KAB7501895.1"/>
    <property type="molecule type" value="Genomic_DNA"/>
</dbReference>
<evidence type="ECO:0000313" key="3">
    <source>
        <dbReference type="Proteomes" id="UP000326759"/>
    </source>
</evidence>
<sequence>MLKFDQIPDEILLKIFYNTSVTAESLISLSNVCQRFRKVCSNEEMLWKSKFKPRWPLAWKKNAFLIENSSQPINWKKEVEDSVEISNKFQEILNSLIHLANYLTVAITIVPSIFDLFKIGEFGTSVVLNEFRRVIKTKRIIRRGPDLMLLNAKTLLYHVNYYLVTQEMKEFLSLPPERKCFEKGAYHLAKGLNPDAFLAIEYEDVSLKLDKLALDVQLYLRSVNPSHPAASIELISPEDFQEYAKWSGEETNELIHCLNYVLCLKYNAGQNNDIGKIYFHQLLANKKKDIFFSIIYMAVSHRLGIPFSPIRFDECTFLSKWKSEDAEYVVIAPGYTNGYFWLNVSEYFIELFNQYEYNIEIFLLLLARSKFDNRENIRGYNLFPRGATAAGMILIIQSFLKNLNKYFYSDVFKFCLEEELHLDTIIDTCDKLLNLDNQEESNMTKIRSFSTEARQLLAIQQHKVNNKDQEENESFQQNRLCF</sequence>
<accession>A0A5N5T9Y3</accession>
<name>A0A5N5T9Y3_9CRUS</name>
<reference evidence="2 3" key="1">
    <citation type="journal article" date="2019" name="PLoS Biol.">
        <title>Sex chromosomes control vertical transmission of feminizing Wolbachia symbionts in an isopod.</title>
        <authorList>
            <person name="Becking T."/>
            <person name="Chebbi M.A."/>
            <person name="Giraud I."/>
            <person name="Moumen B."/>
            <person name="Laverre T."/>
            <person name="Caubet Y."/>
            <person name="Peccoud J."/>
            <person name="Gilbert C."/>
            <person name="Cordaux R."/>
        </authorList>
    </citation>
    <scope>NUCLEOTIDE SEQUENCE [LARGE SCALE GENOMIC DNA]</scope>
    <source>
        <strain evidence="2">ANa2</strain>
        <tissue evidence="2">Whole body excluding digestive tract and cuticle</tissue>
    </source>
</reference>